<dbReference type="Gene3D" id="3.10.20.30">
    <property type="match status" value="1"/>
</dbReference>
<sequence>MQHITVTDHTGESRIIPLKQSDGLTLAQHIYTSGSFCAPALCSGLARCGRCRMRFTENAPLPKGEDALYFSDAELQEGWRLGCHHMPEPDMCITLPELPSRKRPAISPVPATADKLRFAVDIGTTSLHWSLLDSDRRVASGQELNPQLGAGSEVMSRLAFARNGEGAAILQRLVTDRLRTLLANAGADVTECCIAANSVMTYLLLGKSTTCLASAPYSLGYTGGRVETLENLPPVYIPPLPAPFVGGDLSAGMQAVLERSPAYPFLLADLGTNGEFVLALSPDEALVTSVALGPALEGIGLTFGTVAQAGVITRFTMTPKGLQGVALPHSPDGPPPVKGISGTGYLSLVHALIKCGLLQRDGRFAEPPYTNPLAARLAAQIDNRYGEKRFMLQDDMYLLASDVEEILKVKAAFTLAYERLLSEAGLSTADIRTLYLAGALGEHADTADLEGLGFLPEGMGARVSSLGNTSLRGAELFLVDPARRGMAEVWTAAVRHVDLTTDPAFTQNFTHHMRFIFS</sequence>
<keyword evidence="4" id="KW-1185">Reference proteome</keyword>
<dbReference type="RefSeq" id="WP_174403639.1">
    <property type="nucleotide sequence ID" value="NZ_BLVO01000004.1"/>
</dbReference>
<dbReference type="Pfam" id="PF14574">
    <property type="entry name" value="RACo_C_ter"/>
    <property type="match status" value="1"/>
</dbReference>
<proteinExistence type="predicted"/>
<dbReference type="Pfam" id="PF17651">
    <property type="entry name" value="Raco_middle"/>
    <property type="match status" value="1"/>
</dbReference>
<gene>
    <name evidence="3" type="ORF">DSM101010T_03180</name>
</gene>
<dbReference type="PANTHER" id="PTHR42895:SF1">
    <property type="entry name" value="IRON-SULFUR CLUSTER PROTEIN"/>
    <property type="match status" value="1"/>
</dbReference>
<evidence type="ECO:0000259" key="1">
    <source>
        <dbReference type="Pfam" id="PF14574"/>
    </source>
</evidence>
<dbReference type="InterPro" id="IPR012675">
    <property type="entry name" value="Beta-grasp_dom_sf"/>
</dbReference>
<dbReference type="AlphaFoldDB" id="A0A7J0BE15"/>
<feature type="domain" description="RACo C-terminal" evidence="1">
    <location>
        <begin position="266"/>
        <end position="515"/>
    </location>
</feature>
<dbReference type="EMBL" id="BLVO01000004">
    <property type="protein sequence ID" value="GFM31953.1"/>
    <property type="molecule type" value="Genomic_DNA"/>
</dbReference>
<dbReference type="InterPro" id="IPR036010">
    <property type="entry name" value="2Fe-2S_ferredoxin-like_sf"/>
</dbReference>
<protein>
    <submittedName>
        <fullName evidence="3">(2Fe-2S)-binding protein</fullName>
    </submittedName>
</protein>
<dbReference type="Gene3D" id="3.30.420.480">
    <property type="entry name" value="Domain of unknown function (DUF4445)"/>
    <property type="match status" value="1"/>
</dbReference>
<reference evidence="3 4" key="1">
    <citation type="submission" date="2020-05" db="EMBL/GenBank/DDBJ databases">
        <title>Draft genome sequence of Desulfovibrio sp. strain HN2T.</title>
        <authorList>
            <person name="Ueno A."/>
            <person name="Tamazawa S."/>
            <person name="Tamamura S."/>
            <person name="Murakami T."/>
            <person name="Kiyama T."/>
            <person name="Inomata H."/>
            <person name="Amano Y."/>
            <person name="Miyakawa K."/>
            <person name="Tamaki H."/>
            <person name="Naganuma T."/>
            <person name="Kaneko K."/>
        </authorList>
    </citation>
    <scope>NUCLEOTIDE SEQUENCE [LARGE SCALE GENOMIC DNA]</scope>
    <source>
        <strain evidence="3 4">HN2</strain>
    </source>
</reference>
<dbReference type="InterPro" id="IPR052911">
    <property type="entry name" value="Corrinoid_activation_enz"/>
</dbReference>
<dbReference type="SUPFAM" id="SSF54292">
    <property type="entry name" value="2Fe-2S ferredoxin-like"/>
    <property type="match status" value="1"/>
</dbReference>
<evidence type="ECO:0000313" key="4">
    <source>
        <dbReference type="Proteomes" id="UP000503840"/>
    </source>
</evidence>
<comment type="caution">
    <text evidence="3">The sequence shown here is derived from an EMBL/GenBank/DDBJ whole genome shotgun (WGS) entry which is preliminary data.</text>
</comment>
<dbReference type="Proteomes" id="UP000503840">
    <property type="component" value="Unassembled WGS sequence"/>
</dbReference>
<dbReference type="GO" id="GO:0051536">
    <property type="term" value="F:iron-sulfur cluster binding"/>
    <property type="evidence" value="ECO:0007669"/>
    <property type="project" value="InterPro"/>
</dbReference>
<name>A0A7J0BE15_9BACT</name>
<organism evidence="3 4">
    <name type="scientific">Desulfovibrio subterraneus</name>
    <dbReference type="NCBI Taxonomy" id="2718620"/>
    <lineage>
        <taxon>Bacteria</taxon>
        <taxon>Pseudomonadati</taxon>
        <taxon>Thermodesulfobacteriota</taxon>
        <taxon>Desulfovibrionia</taxon>
        <taxon>Desulfovibrionales</taxon>
        <taxon>Desulfovibrionaceae</taxon>
        <taxon>Desulfovibrio</taxon>
    </lineage>
</organism>
<accession>A0A7J0BE15</accession>
<evidence type="ECO:0000313" key="3">
    <source>
        <dbReference type="EMBL" id="GFM31953.1"/>
    </source>
</evidence>
<evidence type="ECO:0000259" key="2">
    <source>
        <dbReference type="Pfam" id="PF17651"/>
    </source>
</evidence>
<dbReference type="InterPro" id="IPR027980">
    <property type="entry name" value="RACo_C"/>
</dbReference>
<dbReference type="InterPro" id="IPR041414">
    <property type="entry name" value="Raco-like_middle"/>
</dbReference>
<dbReference type="PANTHER" id="PTHR42895">
    <property type="entry name" value="IRON-SULFUR CLUSTER-BINDING PROTEIN-RELATED"/>
    <property type="match status" value="1"/>
</dbReference>
<dbReference type="InterPro" id="IPR042259">
    <property type="entry name" value="Raco-like_middle_sf"/>
</dbReference>
<feature type="domain" description="RACo-like middle region" evidence="2">
    <location>
        <begin position="118"/>
        <end position="255"/>
    </location>
</feature>